<dbReference type="GeneID" id="15926764"/>
<keyword evidence="2" id="KW-1185">Reference proteome</keyword>
<sequence length="173" mass="19100">MKLNTIMILASSIISMNATAGLIRHETKPAPEEDVYVAVEIGAFTKHFAGKRDDGNPWNEDNHLIGIEVGKGDWAVQMSHFTNSYDHASTTLGVGHKIFNIDQFTFGISFGLVSGYSYKRDEASFCFNDNICGYVAPSVQYDYEISEQITISPVVRVMGTAIVANAQLSYTFE</sequence>
<name>R9TIU5_9CAUD</name>
<dbReference type="Gene3D" id="2.40.160.20">
    <property type="match status" value="1"/>
</dbReference>
<dbReference type="RefSeq" id="YP_008125459.2">
    <property type="nucleotide sequence ID" value="NC_021529.2"/>
</dbReference>
<accession>R9TIU5</accession>
<organism evidence="1 2">
    <name type="scientific">Vibrio phage nt-1</name>
    <dbReference type="NCBI Taxonomy" id="115992"/>
    <lineage>
        <taxon>Viruses</taxon>
        <taxon>Duplodnaviria</taxon>
        <taxon>Heunggongvirae</taxon>
        <taxon>Uroviricota</taxon>
        <taxon>Caudoviricetes</taxon>
        <taxon>Pantevenvirales</taxon>
        <taxon>Straboviridae</taxon>
        <taxon>Mylasvirus</taxon>
        <taxon>Mylasvirus persius</taxon>
    </lineage>
</organism>
<gene>
    <name evidence="1" type="ORF">VPFG_00311</name>
</gene>
<reference evidence="1 2" key="1">
    <citation type="journal article" date="2014" name="Genome Biol. Evol.">
        <title>Composite Conserved Promoter-Terminator Motifs (PeSLs) that Mediate Modular Shuffling in the Diverse T4-Like Myoviruses.</title>
        <authorList>
            <person name="Comeau A.M."/>
            <person name="Arbiol C."/>
            <person name="Krisch H.M."/>
        </authorList>
    </citation>
    <scope>NUCLEOTIDE SEQUENCE [LARGE SCALE GENOMIC DNA]</scope>
</reference>
<dbReference type="KEGG" id="vg:15926764"/>
<dbReference type="EMBL" id="HQ317393">
    <property type="protein sequence ID" value="AGN30310.2"/>
    <property type="molecule type" value="Genomic_DNA"/>
</dbReference>
<dbReference type="Proteomes" id="UP000201461">
    <property type="component" value="Segment"/>
</dbReference>
<protein>
    <recommendedName>
        <fullName evidence="3">Outer membrane protein beta-barrel domain-containing protein</fullName>
    </recommendedName>
</protein>
<proteinExistence type="predicted"/>
<evidence type="ECO:0000313" key="2">
    <source>
        <dbReference type="Proteomes" id="UP000201461"/>
    </source>
</evidence>
<evidence type="ECO:0008006" key="3">
    <source>
        <dbReference type="Google" id="ProtNLM"/>
    </source>
</evidence>
<evidence type="ECO:0000313" key="1">
    <source>
        <dbReference type="EMBL" id="AGN30310.2"/>
    </source>
</evidence>